<dbReference type="PANTHER" id="PTHR43639:SF1">
    <property type="entry name" value="SHORT-CHAIN DEHYDROGENASE_REDUCTASE FAMILY PROTEIN"/>
    <property type="match status" value="1"/>
</dbReference>
<keyword evidence="5" id="KW-1185">Reference proteome</keyword>
<dbReference type="Pfam" id="PF13561">
    <property type="entry name" value="adh_short_C2"/>
    <property type="match status" value="1"/>
</dbReference>
<dbReference type="EMBL" id="FQXE01000003">
    <property type="protein sequence ID" value="SHH50108.1"/>
    <property type="molecule type" value="Genomic_DNA"/>
</dbReference>
<dbReference type="SMART" id="SM00822">
    <property type="entry name" value="PKS_KR"/>
    <property type="match status" value="1"/>
</dbReference>
<sequence>MGRLDGKTAVVTGAGGGIGKEIAYAFAAEGAQLAFLDNNGELVSAAAAGAPGARGRAYVCDVSDRVAVLEAVDSFARDAGGLDILVNNAVHFHYAPLVDMDEDVVDKMIAVGLKGALWSLQAATPHLIARGGGSVINLSSIAVSFSIRNAGVYTAIKGALDALTRQQAVELGPHHIRVNALAPGPVATPGASSVIDEQGWESRRLRTPLGRLASASEIASAAVFLASDEGASIAGVTLKIDGAITVCGP</sequence>
<protein>
    <submittedName>
        <fullName evidence="4">3-oxoacyl-[acyl-carrier protein] reductase</fullName>
    </submittedName>
</protein>
<dbReference type="CDD" id="cd05233">
    <property type="entry name" value="SDR_c"/>
    <property type="match status" value="1"/>
</dbReference>
<dbReference type="PANTHER" id="PTHR43639">
    <property type="entry name" value="OXIDOREDUCTASE, SHORT-CHAIN DEHYDROGENASE/REDUCTASE FAMILY (AFU_ORTHOLOGUE AFUA_5G02870)"/>
    <property type="match status" value="1"/>
</dbReference>
<reference evidence="4 5" key="1">
    <citation type="submission" date="2016-11" db="EMBL/GenBank/DDBJ databases">
        <authorList>
            <person name="Jaros S."/>
            <person name="Januszkiewicz K."/>
            <person name="Wedrychowicz H."/>
        </authorList>
    </citation>
    <scope>NUCLEOTIDE SEQUENCE [LARGE SCALE GENOMIC DNA]</scope>
    <source>
        <strain evidence="4 5">CGMCC 1.10190</strain>
    </source>
</reference>
<evidence type="ECO:0000256" key="2">
    <source>
        <dbReference type="ARBA" id="ARBA00023002"/>
    </source>
</evidence>
<dbReference type="InterPro" id="IPR057326">
    <property type="entry name" value="KR_dom"/>
</dbReference>
<dbReference type="PRINTS" id="PR00081">
    <property type="entry name" value="GDHRDH"/>
</dbReference>
<evidence type="ECO:0000313" key="5">
    <source>
        <dbReference type="Proteomes" id="UP000184226"/>
    </source>
</evidence>
<keyword evidence="2" id="KW-0560">Oxidoreductase</keyword>
<feature type="domain" description="Ketoreductase" evidence="3">
    <location>
        <begin position="7"/>
        <end position="203"/>
    </location>
</feature>
<dbReference type="Gene3D" id="3.40.50.720">
    <property type="entry name" value="NAD(P)-binding Rossmann-like Domain"/>
    <property type="match status" value="1"/>
</dbReference>
<evidence type="ECO:0000259" key="3">
    <source>
        <dbReference type="SMART" id="SM00822"/>
    </source>
</evidence>
<evidence type="ECO:0000313" key="4">
    <source>
        <dbReference type="EMBL" id="SHH50108.1"/>
    </source>
</evidence>
<proteinExistence type="inferred from homology"/>
<name>A0A1M5THG0_9BURK</name>
<dbReference type="RefSeq" id="WP_073102533.1">
    <property type="nucleotide sequence ID" value="NZ_FQXE01000003.1"/>
</dbReference>
<dbReference type="InterPro" id="IPR002347">
    <property type="entry name" value="SDR_fam"/>
</dbReference>
<dbReference type="SUPFAM" id="SSF51735">
    <property type="entry name" value="NAD(P)-binding Rossmann-fold domains"/>
    <property type="match status" value="1"/>
</dbReference>
<dbReference type="GO" id="GO:0016491">
    <property type="term" value="F:oxidoreductase activity"/>
    <property type="evidence" value="ECO:0007669"/>
    <property type="project" value="UniProtKB-KW"/>
</dbReference>
<dbReference type="AlphaFoldDB" id="A0A1M5THG0"/>
<dbReference type="OrthoDB" id="6823797at2"/>
<dbReference type="InterPro" id="IPR036291">
    <property type="entry name" value="NAD(P)-bd_dom_sf"/>
</dbReference>
<evidence type="ECO:0000256" key="1">
    <source>
        <dbReference type="ARBA" id="ARBA00006484"/>
    </source>
</evidence>
<organism evidence="4 5">
    <name type="scientific">Pollutimonas bauzanensis</name>
    <dbReference type="NCBI Taxonomy" id="658167"/>
    <lineage>
        <taxon>Bacteria</taxon>
        <taxon>Pseudomonadati</taxon>
        <taxon>Pseudomonadota</taxon>
        <taxon>Betaproteobacteria</taxon>
        <taxon>Burkholderiales</taxon>
        <taxon>Alcaligenaceae</taxon>
        <taxon>Pollutimonas</taxon>
    </lineage>
</organism>
<accession>A0A1M5THG0</accession>
<comment type="similarity">
    <text evidence="1">Belongs to the short-chain dehydrogenases/reductases (SDR) family.</text>
</comment>
<dbReference type="STRING" id="658167.SAMN04488135_103380"/>
<dbReference type="FunFam" id="3.40.50.720:FF:000084">
    <property type="entry name" value="Short-chain dehydrogenase reductase"/>
    <property type="match status" value="1"/>
</dbReference>
<dbReference type="Proteomes" id="UP000184226">
    <property type="component" value="Unassembled WGS sequence"/>
</dbReference>
<dbReference type="PRINTS" id="PR00080">
    <property type="entry name" value="SDRFAMILY"/>
</dbReference>
<gene>
    <name evidence="4" type="ORF">SAMN04488135_103380</name>
</gene>